<keyword evidence="3" id="KW-1185">Reference proteome</keyword>
<reference evidence="3" key="1">
    <citation type="journal article" date="2019" name="Int. J. Syst. Evol. Microbiol.">
        <title>The Global Catalogue of Microorganisms (GCM) 10K type strain sequencing project: providing services to taxonomists for standard genome sequencing and annotation.</title>
        <authorList>
            <consortium name="The Broad Institute Genomics Platform"/>
            <consortium name="The Broad Institute Genome Sequencing Center for Infectious Disease"/>
            <person name="Wu L."/>
            <person name="Ma J."/>
        </authorList>
    </citation>
    <scope>NUCLEOTIDE SEQUENCE [LARGE SCALE GENOMIC DNA]</scope>
    <source>
        <strain evidence="3">CCUG 59778</strain>
    </source>
</reference>
<name>A0ABV8X0P8_9LACT</name>
<evidence type="ECO:0008006" key="4">
    <source>
        <dbReference type="Google" id="ProtNLM"/>
    </source>
</evidence>
<gene>
    <name evidence="2" type="ORF">ACFOZY_03390</name>
</gene>
<proteinExistence type="predicted"/>
<evidence type="ECO:0000256" key="1">
    <source>
        <dbReference type="SAM" id="SignalP"/>
    </source>
</evidence>
<protein>
    <recommendedName>
        <fullName evidence="4">Sporulation lipoprotein YhcN/YlaJ (Spore_YhcN_YlaJ)</fullName>
    </recommendedName>
</protein>
<feature type="signal peptide" evidence="1">
    <location>
        <begin position="1"/>
        <end position="18"/>
    </location>
</feature>
<dbReference type="EMBL" id="JBHSEC010000003">
    <property type="protein sequence ID" value="MFC4409478.1"/>
    <property type="molecule type" value="Genomic_DNA"/>
</dbReference>
<keyword evidence="1" id="KW-0732">Signal</keyword>
<comment type="caution">
    <text evidence="2">The sequence shown here is derived from an EMBL/GenBank/DDBJ whole genome shotgun (WGS) entry which is preliminary data.</text>
</comment>
<organism evidence="2 3">
    <name type="scientific">Chungangia koreensis</name>
    <dbReference type="NCBI Taxonomy" id="752657"/>
    <lineage>
        <taxon>Bacteria</taxon>
        <taxon>Bacillati</taxon>
        <taxon>Bacillota</taxon>
        <taxon>Bacilli</taxon>
        <taxon>Lactobacillales</taxon>
        <taxon>Chungangia</taxon>
    </lineage>
</organism>
<dbReference type="RefSeq" id="WP_378152277.1">
    <property type="nucleotide sequence ID" value="NZ_JBHSEC010000003.1"/>
</dbReference>
<feature type="chain" id="PRO_5047460606" description="Sporulation lipoprotein YhcN/YlaJ (Spore_YhcN_YlaJ)" evidence="1">
    <location>
        <begin position="19"/>
        <end position="133"/>
    </location>
</feature>
<sequence>MKSLLIMVMLTVILSACSNDGAFNIKSAENAELQRDELLTILKSEDRLSDAVGYIIDGHLVAAGKVKQFSKFNKAKIEAELQKEIEQAFPEHKVIFSTDLKIFWEIEELKESDSEKKMRKRLQEIQSLSKEET</sequence>
<dbReference type="Proteomes" id="UP001595817">
    <property type="component" value="Unassembled WGS sequence"/>
</dbReference>
<evidence type="ECO:0000313" key="3">
    <source>
        <dbReference type="Proteomes" id="UP001595817"/>
    </source>
</evidence>
<dbReference type="PROSITE" id="PS51257">
    <property type="entry name" value="PROKAR_LIPOPROTEIN"/>
    <property type="match status" value="1"/>
</dbReference>
<accession>A0ABV8X0P8</accession>
<evidence type="ECO:0000313" key="2">
    <source>
        <dbReference type="EMBL" id="MFC4409478.1"/>
    </source>
</evidence>